<proteinExistence type="predicted"/>
<reference evidence="3 4" key="1">
    <citation type="submission" date="2018-10" db="EMBL/GenBank/DDBJ databases">
        <authorList>
            <person name="Perry B.J."/>
            <person name="Sullivan J.T."/>
            <person name="Murphy R.J.T."/>
            <person name="Ramsay J.P."/>
            <person name="Ronson C.W."/>
        </authorList>
    </citation>
    <scope>NUCLEOTIDE SEQUENCE [LARGE SCALE GENOMIC DNA]</scope>
    <source>
        <strain evidence="3 4">R88b</strain>
    </source>
</reference>
<dbReference type="RefSeq" id="WP_051429778.1">
    <property type="nucleotide sequence ID" value="NZ_CP033367.1"/>
</dbReference>
<dbReference type="InterPro" id="IPR011600">
    <property type="entry name" value="Pept_C14_caspase"/>
</dbReference>
<dbReference type="SUPFAM" id="SSF52129">
    <property type="entry name" value="Caspase-like"/>
    <property type="match status" value="1"/>
</dbReference>
<dbReference type="PROSITE" id="PS50208">
    <property type="entry name" value="CASPASE_P20"/>
    <property type="match status" value="1"/>
</dbReference>
<dbReference type="InterPro" id="IPR019734">
    <property type="entry name" value="TPR_rpt"/>
</dbReference>
<sequence length="994" mass="105720">MQSGRALLAALATVLFFGAAPALAADLHGVALVIGESDYDSEALHDLTNPKNDARAMDDLLGNLGFDVHRALNDNRADLENDIQRFVRDAKGADVALVYYSGHGVEAGGADYLVPTDADISTPEKAGESLVPVQDLLEELAKTVPVTITLLDACRTNAFPKGTTIQLPGSAQMIDVATTGLGEMRGATPIAKPGVSKDSLGMVIGFAASPGEAALDGQAGGNSPYAAALLKHFGAGGYPFDELMTLVRQEVYLKTDGRQLPWTNSSLRRVLSFGAPAPTGDKDQEAIREGRRRLLLSIADTPADLRREVEAAAAKAAVPMDAIYGLLQALGQKVPSDPTELDQLLKAQTDTIKKAMAEHTALTSSDPEIARLSGLAQQALDEGALDLSVSFWEQAKDRYLVISKSLDAAEADLKSRRLEGGAVIASTAQAYVLKGDYPAAAENYRLAFDQVKKWDRATAATYKGGEADALKTQGYQKGDNDALKQAIAAYGDALELLPRASDRLLWARLQNSLGNALEPLGRREDGTDSLKAAAIAYRAALQEWTRDRVPLDWASAQNNLGNVFEALGEREGGTDSLSGAATAYRAALEEWTRDRVPLDWASAQNNLGVALNALGQRESGTDSLGAAVAAFHAALEEWTRDRVPLDWATAQNNLGNALVNLGRREAGTDSLDAAVTAYRAALEEWTRDRMPLNWASAQNNLGTALEALGGRESGTASLNAAVSALRAALKERTRERVPLDWAMSQNNLGNALEALGARESGTGSLDAAASAFRAALEEWTRERVPLDWARAQNNLGNALQLLGRRESGTASLKAAVTAYRAALEEETRDRVPLDWASVQQNLGSALLTLGERQDGETGADDWRAAIAAWQALAQVYTSDTDPERWASLQNEIGYQLVLLGERENDVTQFEAAIPVLRAGLAVQEMAEPKGSPGIQDSLCHALLGLGSRTSDRDSLTEAKSLCEAALAGEAAAGIDVSETQANLTAVNVALAKLD</sequence>
<protein>
    <submittedName>
        <fullName evidence="3">Caspase family protein</fullName>
    </submittedName>
</protein>
<dbReference type="SMART" id="SM00028">
    <property type="entry name" value="TPR"/>
    <property type="match status" value="7"/>
</dbReference>
<dbReference type="PANTHER" id="PTHR22576">
    <property type="entry name" value="MUCOSA ASSOCIATED LYMPHOID TISSUE LYMPHOMA TRANSLOCATION PROTEIN 1/PARACASPASE"/>
    <property type="match status" value="1"/>
</dbReference>
<dbReference type="InterPro" id="IPR001309">
    <property type="entry name" value="Pept_C14_p20"/>
</dbReference>
<name>A0A6M7WMR4_RHILI</name>
<dbReference type="InterPro" id="IPR029030">
    <property type="entry name" value="Caspase-like_dom_sf"/>
</dbReference>
<organism evidence="3 4">
    <name type="scientific">Mesorhizobium loti R88b</name>
    <dbReference type="NCBI Taxonomy" id="935548"/>
    <lineage>
        <taxon>Bacteria</taxon>
        <taxon>Pseudomonadati</taxon>
        <taxon>Pseudomonadota</taxon>
        <taxon>Alphaproteobacteria</taxon>
        <taxon>Hyphomicrobiales</taxon>
        <taxon>Phyllobacteriaceae</taxon>
        <taxon>Mesorhizobium</taxon>
    </lineage>
</organism>
<dbReference type="GO" id="GO:0006508">
    <property type="term" value="P:proteolysis"/>
    <property type="evidence" value="ECO:0007669"/>
    <property type="project" value="InterPro"/>
</dbReference>
<dbReference type="PANTHER" id="PTHR22576:SF37">
    <property type="entry name" value="MUCOSA-ASSOCIATED LYMPHOID TISSUE LYMPHOMA TRANSLOCATION PROTEIN 1"/>
    <property type="match status" value="1"/>
</dbReference>
<dbReference type="Pfam" id="PF00656">
    <property type="entry name" value="Peptidase_C14"/>
    <property type="match status" value="1"/>
</dbReference>
<evidence type="ECO:0000313" key="4">
    <source>
        <dbReference type="Proteomes" id="UP000503017"/>
    </source>
</evidence>
<dbReference type="AlphaFoldDB" id="A0A6M7WMR4"/>
<gene>
    <name evidence="3" type="ORF">EB235_31135</name>
</gene>
<dbReference type="Gene3D" id="1.25.40.10">
    <property type="entry name" value="Tetratricopeptide repeat domain"/>
    <property type="match status" value="3"/>
</dbReference>
<feature type="domain" description="Caspase family p20" evidence="2">
    <location>
        <begin position="27"/>
        <end position="108"/>
    </location>
</feature>
<dbReference type="Proteomes" id="UP000503017">
    <property type="component" value="Chromosome"/>
</dbReference>
<dbReference type="Gene3D" id="3.40.50.1460">
    <property type="match status" value="1"/>
</dbReference>
<evidence type="ECO:0000313" key="3">
    <source>
        <dbReference type="EMBL" id="QKD05390.1"/>
    </source>
</evidence>
<dbReference type="InterPro" id="IPR011990">
    <property type="entry name" value="TPR-like_helical_dom_sf"/>
</dbReference>
<evidence type="ECO:0000256" key="1">
    <source>
        <dbReference type="SAM" id="SignalP"/>
    </source>
</evidence>
<dbReference type="EMBL" id="CP033367">
    <property type="protein sequence ID" value="QKD05390.1"/>
    <property type="molecule type" value="Genomic_DNA"/>
</dbReference>
<dbReference type="Pfam" id="PF13374">
    <property type="entry name" value="TPR_10"/>
    <property type="match status" value="2"/>
</dbReference>
<feature type="signal peptide" evidence="1">
    <location>
        <begin position="1"/>
        <end position="24"/>
    </location>
</feature>
<dbReference type="SUPFAM" id="SSF48452">
    <property type="entry name" value="TPR-like"/>
    <property type="match status" value="3"/>
</dbReference>
<accession>A0A6M7WMR4</accession>
<keyword evidence="1" id="KW-0732">Signal</keyword>
<dbReference type="InterPro" id="IPR052039">
    <property type="entry name" value="Caspase-related_regulators"/>
</dbReference>
<feature type="chain" id="PRO_5026853960" evidence="1">
    <location>
        <begin position="25"/>
        <end position="994"/>
    </location>
</feature>
<dbReference type="GO" id="GO:0004197">
    <property type="term" value="F:cysteine-type endopeptidase activity"/>
    <property type="evidence" value="ECO:0007669"/>
    <property type="project" value="InterPro"/>
</dbReference>
<evidence type="ECO:0000259" key="2">
    <source>
        <dbReference type="PROSITE" id="PS50208"/>
    </source>
</evidence>